<proteinExistence type="predicted"/>
<protein>
    <submittedName>
        <fullName evidence="1">Uncharacterized protein</fullName>
    </submittedName>
</protein>
<reference evidence="1 2" key="1">
    <citation type="submission" date="2020-05" db="EMBL/GenBank/DDBJ databases">
        <title>Complete genome sequence of Alicycliphilus denitrificans DP3.</title>
        <authorList>
            <person name="Chen X."/>
        </authorList>
    </citation>
    <scope>NUCLEOTIDE SEQUENCE [LARGE SCALE GENOMIC DNA]</scope>
    <source>
        <strain evidence="1 2">DP3</strain>
    </source>
</reference>
<organism evidence="1 2">
    <name type="scientific">Alicycliphilus denitrificans</name>
    <dbReference type="NCBI Taxonomy" id="179636"/>
    <lineage>
        <taxon>Bacteria</taxon>
        <taxon>Pseudomonadati</taxon>
        <taxon>Pseudomonadota</taxon>
        <taxon>Betaproteobacteria</taxon>
        <taxon>Burkholderiales</taxon>
        <taxon>Comamonadaceae</taxon>
        <taxon>Alicycliphilus</taxon>
    </lineage>
</organism>
<gene>
    <name evidence="1" type="ORF">HF896_21105</name>
</gene>
<dbReference type="RefSeq" id="WP_013520895.1">
    <property type="nucleotide sequence ID" value="NZ_CP051298.1"/>
</dbReference>
<dbReference type="EMBL" id="CP051298">
    <property type="protein sequence ID" value="QKD45949.1"/>
    <property type="molecule type" value="Genomic_DNA"/>
</dbReference>
<accession>A0A859A0I5</accession>
<dbReference type="Proteomes" id="UP000500755">
    <property type="component" value="Chromosome"/>
</dbReference>
<name>A0A859A0I5_9BURK</name>
<evidence type="ECO:0000313" key="1">
    <source>
        <dbReference type="EMBL" id="QKD45949.1"/>
    </source>
</evidence>
<evidence type="ECO:0000313" key="2">
    <source>
        <dbReference type="Proteomes" id="UP000500755"/>
    </source>
</evidence>
<sequence>MDAPFTTGGVSIFGGPHASERVAQAVHLLEHLAPYLQRDGRDRLQLPGRAAVLVLAEELP</sequence>
<dbReference type="AlphaFoldDB" id="A0A859A0I5"/>